<dbReference type="GO" id="GO:0009253">
    <property type="term" value="P:peptidoglycan catabolic process"/>
    <property type="evidence" value="ECO:0007669"/>
    <property type="project" value="InterPro"/>
</dbReference>
<evidence type="ECO:0000259" key="4">
    <source>
        <dbReference type="SMART" id="SM00644"/>
    </source>
</evidence>
<dbReference type="RefSeq" id="WP_272698082.1">
    <property type="nucleotide sequence ID" value="NZ_JAQPSI010000003.1"/>
</dbReference>
<sequence length="716" mass="74122">MHLRRRISTSGSLRSWASASPVVAATATAALVVTAAFGGHQVLQTQNAGSDQAEASISTASFSSGTATVVDDPAVATQGDGPAPSRAVQEFTKDEEFDSFALTWSGERDINAHFRSKRADGSWTEWFEADALPNPEEATQQGTELIYVEPTHTVQVSVAGLDLFTGDEATADTTETSGTQADAQPGTQSDTEPDAQSTENATDAAPGTANSLPKAGLETSAGLIQPVADDVDLTDNADSTTATTANSGAAGGATSADDLSAVFVNGNASAGAAQAENTIEHTANLSVGMPTLVTRQGWGANESYRGNCGATGMDYNALTLHHTAGSNNYDAASAAAQVRGAYQYHTQTLGWCDIGYHALVDKFGTIYEGRRGGLSEGVMGAHAGGYNHGTFGISMVGNYEIAPINEAIIQSVGQIAGWRAAQSGFDPAGTIQMTSGGSSYAKYPAGDTRTFQRFHGHRDVGATTCPGSHAVARWSDIRNATNKKYQQVAGLLAGNATSQSQSGNQSGTTNSNSTTNTQAAPQSTPQSKTQSNTQNASTNANSQGPLQTAIKAIGIIAPLVMAILQQTSSAAEKAPNESPEATIKRLATSSGIELGDVPAMITQVVKLTGNSDIEQTWARINKLIGPVLGSPATGIVRASDDVDFALFDNGVIVDSAATGTQALWGEIARAWANGGFEKLGLPTSEQYQHGQKIRVNFQGGNITFDPSTGQIEITEG</sequence>
<gene>
    <name evidence="6" type="ORF">QPX42_00840</name>
</gene>
<evidence type="ECO:0000256" key="1">
    <source>
        <dbReference type="ARBA" id="ARBA00007553"/>
    </source>
</evidence>
<dbReference type="Proteomes" id="UP001224412">
    <property type="component" value="Unassembled WGS sequence"/>
</dbReference>
<dbReference type="SUPFAM" id="SSF55846">
    <property type="entry name" value="N-acetylmuramoyl-L-alanine amidase-like"/>
    <property type="match status" value="1"/>
</dbReference>
<feature type="region of interest" description="Disordered" evidence="2">
    <location>
        <begin position="496"/>
        <end position="543"/>
    </location>
</feature>
<dbReference type="PANTHER" id="PTHR11022">
    <property type="entry name" value="PEPTIDOGLYCAN RECOGNITION PROTEIN"/>
    <property type="match status" value="1"/>
</dbReference>
<feature type="compositionally biased region" description="Low complexity" evidence="2">
    <location>
        <begin position="236"/>
        <end position="254"/>
    </location>
</feature>
<reference evidence="6" key="1">
    <citation type="submission" date="2023-05" db="EMBL/GenBank/DDBJ databases">
        <title>Metabolic capabilities are highly conserved among human nasal-associated Corynebacterium species in pangenomic analyses.</title>
        <authorList>
            <person name="Tran T.H."/>
            <person name="Roberts A.Q."/>
            <person name="Escapa I.F."/>
            <person name="Gao W."/>
            <person name="Conlan S."/>
            <person name="Kong H."/>
            <person name="Segre J.A."/>
            <person name="Kelly M.S."/>
            <person name="Lemon K.P."/>
        </authorList>
    </citation>
    <scope>NUCLEOTIDE SEQUENCE</scope>
    <source>
        <strain evidence="6">KPL2773</strain>
    </source>
</reference>
<accession>A0AAP4BND0</accession>
<feature type="domain" description="N-acetylmuramoyl-L-alanine amidase" evidence="4">
    <location>
        <begin position="303"/>
        <end position="467"/>
    </location>
</feature>
<dbReference type="GO" id="GO:0008270">
    <property type="term" value="F:zinc ion binding"/>
    <property type="evidence" value="ECO:0007669"/>
    <property type="project" value="InterPro"/>
</dbReference>
<dbReference type="InterPro" id="IPR006619">
    <property type="entry name" value="PGRP_domain_met/bac"/>
</dbReference>
<keyword evidence="6" id="KW-0378">Hydrolase</keyword>
<protein>
    <submittedName>
        <fullName evidence="6">N-acetylmuramoyl-L-alanine amidase</fullName>
        <ecNumber evidence="6">3.5.1.28</ecNumber>
    </submittedName>
</protein>
<feature type="region of interest" description="Disordered" evidence="2">
    <location>
        <begin position="234"/>
        <end position="254"/>
    </location>
</feature>
<proteinExistence type="inferred from homology"/>
<dbReference type="Pfam" id="PF08310">
    <property type="entry name" value="LGFP"/>
    <property type="match status" value="1"/>
</dbReference>
<evidence type="ECO:0000313" key="7">
    <source>
        <dbReference type="Proteomes" id="UP001224412"/>
    </source>
</evidence>
<feature type="domain" description="Peptidoglycan recognition protein family" evidence="5">
    <location>
        <begin position="290"/>
        <end position="438"/>
    </location>
</feature>
<dbReference type="SMART" id="SM00701">
    <property type="entry name" value="PGRP"/>
    <property type="match status" value="1"/>
</dbReference>
<dbReference type="InterPro" id="IPR036505">
    <property type="entry name" value="Amidase/PGRP_sf"/>
</dbReference>
<name>A0AAP4BND0_9CORY</name>
<feature type="chain" id="PRO_5043027937" evidence="3">
    <location>
        <begin position="25"/>
        <end position="716"/>
    </location>
</feature>
<dbReference type="EC" id="3.5.1.28" evidence="6"/>
<dbReference type="EMBL" id="JASNVH010000001">
    <property type="protein sequence ID" value="MDK4306109.1"/>
    <property type="molecule type" value="Genomic_DNA"/>
</dbReference>
<feature type="compositionally biased region" description="Polar residues" evidence="2">
    <location>
        <begin position="180"/>
        <end position="201"/>
    </location>
</feature>
<comment type="caution">
    <text evidence="6">The sequence shown here is derived from an EMBL/GenBank/DDBJ whole genome shotgun (WGS) entry which is preliminary data.</text>
</comment>
<dbReference type="Pfam" id="PF01510">
    <property type="entry name" value="Amidase_2"/>
    <property type="match status" value="1"/>
</dbReference>
<evidence type="ECO:0000259" key="5">
    <source>
        <dbReference type="SMART" id="SM00701"/>
    </source>
</evidence>
<evidence type="ECO:0000313" key="6">
    <source>
        <dbReference type="EMBL" id="MDK4306109.1"/>
    </source>
</evidence>
<keyword evidence="3" id="KW-0732">Signal</keyword>
<dbReference type="CDD" id="cd06583">
    <property type="entry name" value="PGRP"/>
    <property type="match status" value="1"/>
</dbReference>
<feature type="signal peptide" evidence="3">
    <location>
        <begin position="1"/>
        <end position="24"/>
    </location>
</feature>
<dbReference type="AlphaFoldDB" id="A0AAP4BND0"/>
<dbReference type="InterPro" id="IPR013207">
    <property type="entry name" value="LGFP"/>
</dbReference>
<organism evidence="6 7">
    <name type="scientific">Corynebacterium pseudodiphtheriticum</name>
    <dbReference type="NCBI Taxonomy" id="37637"/>
    <lineage>
        <taxon>Bacteria</taxon>
        <taxon>Bacillati</taxon>
        <taxon>Actinomycetota</taxon>
        <taxon>Actinomycetes</taxon>
        <taxon>Mycobacteriales</taxon>
        <taxon>Corynebacteriaceae</taxon>
        <taxon>Corynebacterium</taxon>
    </lineage>
</organism>
<dbReference type="PANTHER" id="PTHR11022:SF41">
    <property type="entry name" value="PEPTIDOGLYCAN-RECOGNITION PROTEIN LC-RELATED"/>
    <property type="match status" value="1"/>
</dbReference>
<dbReference type="InterPro" id="IPR002502">
    <property type="entry name" value="Amidase_domain"/>
</dbReference>
<evidence type="ECO:0000256" key="2">
    <source>
        <dbReference type="SAM" id="MobiDB-lite"/>
    </source>
</evidence>
<feature type="region of interest" description="Disordered" evidence="2">
    <location>
        <begin position="171"/>
        <end position="215"/>
    </location>
</feature>
<dbReference type="SMART" id="SM00644">
    <property type="entry name" value="Ami_2"/>
    <property type="match status" value="1"/>
</dbReference>
<comment type="similarity">
    <text evidence="1">Belongs to the N-acetylmuramoyl-L-alanine amidase 2 family.</text>
</comment>
<dbReference type="Gene3D" id="3.40.80.10">
    <property type="entry name" value="Peptidoglycan recognition protein-like"/>
    <property type="match status" value="1"/>
</dbReference>
<evidence type="ECO:0000256" key="3">
    <source>
        <dbReference type="SAM" id="SignalP"/>
    </source>
</evidence>
<dbReference type="GO" id="GO:0008745">
    <property type="term" value="F:N-acetylmuramoyl-L-alanine amidase activity"/>
    <property type="evidence" value="ECO:0007669"/>
    <property type="project" value="UniProtKB-EC"/>
</dbReference>
<dbReference type="InterPro" id="IPR015510">
    <property type="entry name" value="PGRP"/>
</dbReference>